<keyword evidence="2" id="KW-0217">Developmental protein</keyword>
<comment type="subcellular location">
    <subcellularLocation>
        <location evidence="1">Cell membrane</location>
        <topology evidence="1">Peripheral membrane protein</topology>
        <orientation evidence="1">Cytoplasmic side</orientation>
    </subcellularLocation>
</comment>
<feature type="region of interest" description="Disordered" evidence="8">
    <location>
        <begin position="1"/>
        <end position="20"/>
    </location>
</feature>
<sequence>MEEKDRDHRHHCHRDSPTPMKKAYYISRNGRLEQPHFLEIHLFPDHPLRLKDVSDWLAVLRGNPMPFLYPWS</sequence>
<evidence type="ECO:0000256" key="1">
    <source>
        <dbReference type="ARBA" id="ARBA00004413"/>
    </source>
</evidence>
<dbReference type="InterPro" id="IPR010369">
    <property type="entry name" value="SOK"/>
</dbReference>
<dbReference type="GO" id="GO:0051258">
    <property type="term" value="P:protein polymerization"/>
    <property type="evidence" value="ECO:0007669"/>
    <property type="project" value="UniProtKB-ARBA"/>
</dbReference>
<dbReference type="PANTHER" id="PTHR31083:SF18">
    <property type="entry name" value="PROTEIN SOSEKI 2"/>
    <property type="match status" value="1"/>
</dbReference>
<dbReference type="InterPro" id="IPR048351">
    <property type="entry name" value="SOK_DIX"/>
</dbReference>
<dbReference type="GO" id="GO:0051301">
    <property type="term" value="P:cell division"/>
    <property type="evidence" value="ECO:0007669"/>
    <property type="project" value="UniProtKB-KW"/>
</dbReference>
<evidence type="ECO:0000256" key="2">
    <source>
        <dbReference type="ARBA" id="ARBA00022473"/>
    </source>
</evidence>
<protein>
    <recommendedName>
        <fullName evidence="9">SOSEKI DIX-like domain-containing protein</fullName>
    </recommendedName>
</protein>
<dbReference type="Pfam" id="PF06136">
    <property type="entry name" value="SOK"/>
    <property type="match status" value="1"/>
</dbReference>
<evidence type="ECO:0000256" key="6">
    <source>
        <dbReference type="ARBA" id="ARBA00023306"/>
    </source>
</evidence>
<dbReference type="Gramene" id="MELO3C017595.2.1">
    <property type="protein sequence ID" value="MELO3C017595.2.1"/>
    <property type="gene ID" value="MELO3C017595.2"/>
</dbReference>
<comment type="similarity">
    <text evidence="7">Belongs to the SOSEKI family.</text>
</comment>
<evidence type="ECO:0000313" key="10">
    <source>
        <dbReference type="EnsemblPlants" id="MELO3C017595.2.1"/>
    </source>
</evidence>
<reference evidence="10" key="1">
    <citation type="submission" date="2023-03" db="UniProtKB">
        <authorList>
            <consortium name="EnsemblPlants"/>
        </authorList>
    </citation>
    <scope>IDENTIFICATION</scope>
</reference>
<organism evidence="10">
    <name type="scientific">Cucumis melo</name>
    <name type="common">Muskmelon</name>
    <dbReference type="NCBI Taxonomy" id="3656"/>
    <lineage>
        <taxon>Eukaryota</taxon>
        <taxon>Viridiplantae</taxon>
        <taxon>Streptophyta</taxon>
        <taxon>Embryophyta</taxon>
        <taxon>Tracheophyta</taxon>
        <taxon>Spermatophyta</taxon>
        <taxon>Magnoliopsida</taxon>
        <taxon>eudicotyledons</taxon>
        <taxon>Gunneridae</taxon>
        <taxon>Pentapetalae</taxon>
        <taxon>rosids</taxon>
        <taxon>fabids</taxon>
        <taxon>Cucurbitales</taxon>
        <taxon>Cucurbitaceae</taxon>
        <taxon>Benincaseae</taxon>
        <taxon>Cucumis</taxon>
    </lineage>
</organism>
<evidence type="ECO:0000256" key="5">
    <source>
        <dbReference type="ARBA" id="ARBA00023136"/>
    </source>
</evidence>
<evidence type="ECO:0000256" key="7">
    <source>
        <dbReference type="ARBA" id="ARBA00024211"/>
    </source>
</evidence>
<evidence type="ECO:0000256" key="8">
    <source>
        <dbReference type="SAM" id="MobiDB-lite"/>
    </source>
</evidence>
<dbReference type="GO" id="GO:0005886">
    <property type="term" value="C:plasma membrane"/>
    <property type="evidence" value="ECO:0007669"/>
    <property type="project" value="UniProtKB-SubCell"/>
</dbReference>
<keyword evidence="5" id="KW-0472">Membrane</keyword>
<keyword evidence="4" id="KW-0132">Cell division</keyword>
<proteinExistence type="inferred from homology"/>
<dbReference type="EnsemblPlants" id="MELO3C017595.2.1">
    <property type="protein sequence ID" value="MELO3C017595.2.1"/>
    <property type="gene ID" value="MELO3C017595.2"/>
</dbReference>
<accession>A0A9I9DFC6</accession>
<dbReference type="PANTHER" id="PTHR31083">
    <property type="entry name" value="UPSTREAM OF FLC PROTEIN (DUF966)"/>
    <property type="match status" value="1"/>
</dbReference>
<keyword evidence="6" id="KW-0131">Cell cycle</keyword>
<evidence type="ECO:0000256" key="4">
    <source>
        <dbReference type="ARBA" id="ARBA00022618"/>
    </source>
</evidence>
<evidence type="ECO:0000256" key="3">
    <source>
        <dbReference type="ARBA" id="ARBA00022475"/>
    </source>
</evidence>
<name>A0A9I9DFC6_CUCME</name>
<dbReference type="AlphaFoldDB" id="A0A9I9DFC6"/>
<feature type="domain" description="SOSEKI DIX-like" evidence="9">
    <location>
        <begin position="23"/>
        <end position="72"/>
    </location>
</feature>
<evidence type="ECO:0000259" key="9">
    <source>
        <dbReference type="Pfam" id="PF06136"/>
    </source>
</evidence>
<keyword evidence="3" id="KW-1003">Cell membrane</keyword>